<proteinExistence type="predicted"/>
<evidence type="ECO:0000313" key="1">
    <source>
        <dbReference type="EMBL" id="KAJ7644737.1"/>
    </source>
</evidence>
<dbReference type="EMBL" id="JARKIF010000003">
    <property type="protein sequence ID" value="KAJ7644737.1"/>
    <property type="molecule type" value="Genomic_DNA"/>
</dbReference>
<dbReference type="AlphaFoldDB" id="A0AAD7CC67"/>
<dbReference type="Gene3D" id="3.80.10.10">
    <property type="entry name" value="Ribonuclease Inhibitor"/>
    <property type="match status" value="1"/>
</dbReference>
<name>A0AAD7CC67_9AGAR</name>
<dbReference type="SUPFAM" id="SSF52047">
    <property type="entry name" value="RNI-like"/>
    <property type="match status" value="1"/>
</dbReference>
<gene>
    <name evidence="1" type="ORF">FB45DRAFT_1053412</name>
</gene>
<keyword evidence="2" id="KW-1185">Reference proteome</keyword>
<sequence length="485" mass="55700">MSAHERVPNELWLEIFGLIPQDSLKHIHATDRKFANVSRALLFSHLVFHPYHLDQVERRLTLPSPDGVQLALDRLNFWSSDDISPYVRECTIAPRCWRAGEAGSVLLEHTDSPHILMISFMDLLAKFTALKKLSARQAHFTQAGLVSLCQLPLLTELATRWCDIVPGETIDATSLQLRTTKLLHHADVGVAWDEDKLCTLWLSIVHRECLQELQLTGSGSGFEGPAFPNVSRLGLGPNFSTMNRNLATLSRFPAVRKLWLQGLGEFQYQSTDASSLHGHDVLPLLQEYSGSWKPLHMFLPKPTLACLDIHFCTPEELSSQLREEYRHITSLYATLIDLDQQTLNTICTCLPELTELHIRIYTFDDAQREDGFNPKATSFFSTFGTTLTSLPPTLKRLAIAWEFEFESDDAQVVYPGPKHIPDFLAMRDKLRKRCPALRTLWLDGHHFIFRWRQLLDREEMEQQNEIKATEIENLRERFKDFWEGR</sequence>
<evidence type="ECO:0000313" key="2">
    <source>
        <dbReference type="Proteomes" id="UP001221142"/>
    </source>
</evidence>
<evidence type="ECO:0008006" key="3">
    <source>
        <dbReference type="Google" id="ProtNLM"/>
    </source>
</evidence>
<comment type="caution">
    <text evidence="1">The sequence shown here is derived from an EMBL/GenBank/DDBJ whole genome shotgun (WGS) entry which is preliminary data.</text>
</comment>
<dbReference type="InterPro" id="IPR032675">
    <property type="entry name" value="LRR_dom_sf"/>
</dbReference>
<reference evidence="1" key="1">
    <citation type="submission" date="2023-03" db="EMBL/GenBank/DDBJ databases">
        <title>Massive genome expansion in bonnet fungi (Mycena s.s.) driven by repeated elements and novel gene families across ecological guilds.</title>
        <authorList>
            <consortium name="Lawrence Berkeley National Laboratory"/>
            <person name="Harder C.B."/>
            <person name="Miyauchi S."/>
            <person name="Viragh M."/>
            <person name="Kuo A."/>
            <person name="Thoen E."/>
            <person name="Andreopoulos B."/>
            <person name="Lu D."/>
            <person name="Skrede I."/>
            <person name="Drula E."/>
            <person name="Henrissat B."/>
            <person name="Morin E."/>
            <person name="Kohler A."/>
            <person name="Barry K."/>
            <person name="LaButti K."/>
            <person name="Morin E."/>
            <person name="Salamov A."/>
            <person name="Lipzen A."/>
            <person name="Mereny Z."/>
            <person name="Hegedus B."/>
            <person name="Baldrian P."/>
            <person name="Stursova M."/>
            <person name="Weitz H."/>
            <person name="Taylor A."/>
            <person name="Grigoriev I.V."/>
            <person name="Nagy L.G."/>
            <person name="Martin F."/>
            <person name="Kauserud H."/>
        </authorList>
    </citation>
    <scope>NUCLEOTIDE SEQUENCE</scope>
    <source>
        <strain evidence="1">9284</strain>
    </source>
</reference>
<dbReference type="Proteomes" id="UP001221142">
    <property type="component" value="Unassembled WGS sequence"/>
</dbReference>
<protein>
    <recommendedName>
        <fullName evidence="3">F-box domain-containing protein</fullName>
    </recommendedName>
</protein>
<organism evidence="1 2">
    <name type="scientific">Roridomyces roridus</name>
    <dbReference type="NCBI Taxonomy" id="1738132"/>
    <lineage>
        <taxon>Eukaryota</taxon>
        <taxon>Fungi</taxon>
        <taxon>Dikarya</taxon>
        <taxon>Basidiomycota</taxon>
        <taxon>Agaricomycotina</taxon>
        <taxon>Agaricomycetes</taxon>
        <taxon>Agaricomycetidae</taxon>
        <taxon>Agaricales</taxon>
        <taxon>Marasmiineae</taxon>
        <taxon>Mycenaceae</taxon>
        <taxon>Roridomyces</taxon>
    </lineage>
</organism>
<accession>A0AAD7CC67</accession>